<keyword evidence="8" id="KW-1185">Reference proteome</keyword>
<dbReference type="InterPro" id="IPR036388">
    <property type="entry name" value="WH-like_DNA-bd_sf"/>
</dbReference>
<keyword evidence="1" id="KW-0805">Transcription regulation</keyword>
<dbReference type="SUPFAM" id="SSF46785">
    <property type="entry name" value="Winged helix' DNA-binding domain"/>
    <property type="match status" value="1"/>
</dbReference>
<keyword evidence="2" id="KW-0238">DNA-binding</keyword>
<organism evidence="6 8">
    <name type="scientific">Sanguibacteroides justesenii</name>
    <dbReference type="NCBI Taxonomy" id="1547597"/>
    <lineage>
        <taxon>Bacteria</taxon>
        <taxon>Pseudomonadati</taxon>
        <taxon>Bacteroidota</taxon>
        <taxon>Bacteroidia</taxon>
        <taxon>Bacteroidales</taxon>
        <taxon>Porphyromonadaceae</taxon>
        <taxon>Sanguibacteroides</taxon>
    </lineage>
</organism>
<accession>A0A0C3NHL0</accession>
<reference evidence="6 8" key="1">
    <citation type="submission" date="2014-07" db="EMBL/GenBank/DDBJ databases">
        <title>Porphyromonadaceae bacterium OUH 308042 = ATCC BAA-2681 = DSM 28342 draft genome.</title>
        <authorList>
            <person name="Sydenham T.V."/>
            <person name="Hasman H."/>
            <person name="Justensen U.S."/>
        </authorList>
    </citation>
    <scope>NUCLEOTIDE SEQUENCE [LARGE SCALE GENOMIC DNA]</scope>
    <source>
        <strain evidence="6 8">OUH 308042</strain>
    </source>
</reference>
<dbReference type="PROSITE" id="PS50995">
    <property type="entry name" value="HTH_MARR_2"/>
    <property type="match status" value="1"/>
</dbReference>
<evidence type="ECO:0000256" key="3">
    <source>
        <dbReference type="ARBA" id="ARBA00023163"/>
    </source>
</evidence>
<dbReference type="Proteomes" id="UP000031980">
    <property type="component" value="Unassembled WGS sequence"/>
</dbReference>
<dbReference type="AlphaFoldDB" id="A0A0C3NHL0"/>
<dbReference type="PANTHER" id="PTHR42756">
    <property type="entry name" value="TRANSCRIPTIONAL REGULATOR, MARR"/>
    <property type="match status" value="1"/>
</dbReference>
<evidence type="ECO:0000313" key="8">
    <source>
        <dbReference type="Proteomes" id="UP000031980"/>
    </source>
</evidence>
<evidence type="ECO:0000256" key="1">
    <source>
        <dbReference type="ARBA" id="ARBA00023015"/>
    </source>
</evidence>
<sequence>MTDLKELVTLLSESERGYTKILNRSFLNAGFDLSREQYELLQVLWEGDNVNQQTISKKLHKDKYNVTKLLNTLQKRGYVQRKMGKEDRRNNFVVLTDKGIAAEKSLRAIEEQLHTDIAFTISPQEIKSGIWVLKKITDRLV</sequence>
<dbReference type="SMART" id="SM00347">
    <property type="entry name" value="HTH_MARR"/>
    <property type="match status" value="1"/>
</dbReference>
<dbReference type="EMBL" id="JPIU01000037">
    <property type="protein sequence ID" value="KIO45627.1"/>
    <property type="molecule type" value="Genomic_DNA"/>
</dbReference>
<dbReference type="GO" id="GO:0003700">
    <property type="term" value="F:DNA-binding transcription factor activity"/>
    <property type="evidence" value="ECO:0007669"/>
    <property type="project" value="InterPro"/>
</dbReference>
<dbReference type="EMBL" id="JPIT01000031">
    <property type="protein sequence ID" value="KIO43448.1"/>
    <property type="molecule type" value="Genomic_DNA"/>
</dbReference>
<comment type="caution">
    <text evidence="6">The sequence shown here is derived from an EMBL/GenBank/DDBJ whole genome shotgun (WGS) entry which is preliminary data.</text>
</comment>
<feature type="domain" description="HTH marR-type" evidence="4">
    <location>
        <begin position="4"/>
        <end position="138"/>
    </location>
</feature>
<dbReference type="Pfam" id="PF01047">
    <property type="entry name" value="MarR"/>
    <property type="match status" value="1"/>
</dbReference>
<dbReference type="Gene3D" id="1.10.10.10">
    <property type="entry name" value="Winged helix-like DNA-binding domain superfamily/Winged helix DNA-binding domain"/>
    <property type="match status" value="1"/>
</dbReference>
<dbReference type="PANTHER" id="PTHR42756:SF1">
    <property type="entry name" value="TRANSCRIPTIONAL REPRESSOR OF EMRAB OPERON"/>
    <property type="match status" value="1"/>
</dbReference>
<evidence type="ECO:0000313" key="6">
    <source>
        <dbReference type="EMBL" id="KIO45627.1"/>
    </source>
</evidence>
<dbReference type="PRINTS" id="PR00598">
    <property type="entry name" value="HTHMARR"/>
</dbReference>
<proteinExistence type="predicted"/>
<dbReference type="InterPro" id="IPR000835">
    <property type="entry name" value="HTH_MarR-typ"/>
</dbReference>
<dbReference type="RefSeq" id="WP_041503669.1">
    <property type="nucleotide sequence ID" value="NZ_JPIT01000031.1"/>
</dbReference>
<evidence type="ECO:0000256" key="2">
    <source>
        <dbReference type="ARBA" id="ARBA00023125"/>
    </source>
</evidence>
<name>A0A0C3NHL0_9PORP</name>
<gene>
    <name evidence="6" type="ORF">BA92_03945</name>
    <name evidence="5" type="ORF">IE90_09915</name>
</gene>
<dbReference type="InterPro" id="IPR036390">
    <property type="entry name" value="WH_DNA-bd_sf"/>
</dbReference>
<dbReference type="OrthoDB" id="996843at2"/>
<evidence type="ECO:0000313" key="7">
    <source>
        <dbReference type="Proteomes" id="UP000031937"/>
    </source>
</evidence>
<protein>
    <submittedName>
        <fullName evidence="6">MarR family transcriptional regulator</fullName>
    </submittedName>
</protein>
<keyword evidence="3" id="KW-0804">Transcription</keyword>
<reference evidence="5 7" key="2">
    <citation type="submission" date="2014-07" db="EMBL/GenBank/DDBJ databases">
        <title>Porphyromonadaceae bacterium OUH 334697 = ATCC BAA-2682 = DSM 28341 draft genome.</title>
        <authorList>
            <person name="Sydenham T.V."/>
            <person name="Hasman H."/>
            <person name="Justesen U.S."/>
        </authorList>
    </citation>
    <scope>NUCLEOTIDE SEQUENCE [LARGE SCALE GENOMIC DNA]</scope>
    <source>
        <strain evidence="5 7">OUH 334697</strain>
    </source>
</reference>
<evidence type="ECO:0000259" key="4">
    <source>
        <dbReference type="PROSITE" id="PS50995"/>
    </source>
</evidence>
<dbReference type="Proteomes" id="UP000031937">
    <property type="component" value="Unassembled WGS sequence"/>
</dbReference>
<evidence type="ECO:0000313" key="5">
    <source>
        <dbReference type="EMBL" id="KIO43448.1"/>
    </source>
</evidence>
<dbReference type="GO" id="GO:0003677">
    <property type="term" value="F:DNA binding"/>
    <property type="evidence" value="ECO:0007669"/>
    <property type="project" value="UniProtKB-KW"/>
</dbReference>